<evidence type="ECO:0000313" key="1">
    <source>
        <dbReference type="EMBL" id="KAF9763428.1"/>
    </source>
</evidence>
<gene>
    <name evidence="1" type="ORF">NGRA_1261</name>
</gene>
<proteinExistence type="predicted"/>
<protein>
    <submittedName>
        <fullName evidence="1">Uncharacterized protein</fullName>
    </submittedName>
</protein>
<feature type="non-terminal residue" evidence="1">
    <location>
        <position position="1"/>
    </location>
</feature>
<evidence type="ECO:0000313" key="2">
    <source>
        <dbReference type="Proteomes" id="UP000740883"/>
    </source>
</evidence>
<sequence length="125" mass="14971">DKIETDKIETYIYFVVQSEKTPDFLIDRIMRFTREATDFIASIDNHTYDTYRISVLESLMERPKNIYDYSEFIHRHFVQGIKTFEFRDLMIKSIKQITHDDIKKLDVFSQAPIVIVAKRKSELDL</sequence>
<comment type="caution">
    <text evidence="1">The sequence shown here is derived from an EMBL/GenBank/DDBJ whole genome shotgun (WGS) entry which is preliminary data.</text>
</comment>
<reference evidence="1 2" key="1">
    <citation type="journal article" date="2020" name="Genome Biol. Evol.">
        <title>Comparative genomics of strictly vertically transmitted, feminizing microsporidia endosymbionts of amphipod crustaceans.</title>
        <authorList>
            <person name="Cormier A."/>
            <person name="Chebbi M.A."/>
            <person name="Giraud I."/>
            <person name="Wattier R."/>
            <person name="Teixeira M."/>
            <person name="Gilbert C."/>
            <person name="Rigaud T."/>
            <person name="Cordaux R."/>
        </authorList>
    </citation>
    <scope>NUCLEOTIDE SEQUENCE [LARGE SCALE GENOMIC DNA]</scope>
    <source>
        <strain evidence="1 2">Ou3-Ou53</strain>
    </source>
</reference>
<keyword evidence="2" id="KW-1185">Reference proteome</keyword>
<accession>A0A9P6KZQ9</accession>
<dbReference type="Gene3D" id="3.30.830.10">
    <property type="entry name" value="Metalloenzyme, LuxS/M16 peptidase-like"/>
    <property type="match status" value="2"/>
</dbReference>
<name>A0A9P6KZQ9_9MICR</name>
<dbReference type="SUPFAM" id="SSF63411">
    <property type="entry name" value="LuxS/MPP-like metallohydrolase"/>
    <property type="match status" value="1"/>
</dbReference>
<dbReference type="InterPro" id="IPR011249">
    <property type="entry name" value="Metalloenz_LuxS/M16"/>
</dbReference>
<dbReference type="Proteomes" id="UP000740883">
    <property type="component" value="Unassembled WGS sequence"/>
</dbReference>
<dbReference type="AlphaFoldDB" id="A0A9P6KZQ9"/>
<dbReference type="GO" id="GO:0046872">
    <property type="term" value="F:metal ion binding"/>
    <property type="evidence" value="ECO:0007669"/>
    <property type="project" value="InterPro"/>
</dbReference>
<dbReference type="OrthoDB" id="952271at2759"/>
<organism evidence="1 2">
    <name type="scientific">Nosema granulosis</name>
    <dbReference type="NCBI Taxonomy" id="83296"/>
    <lineage>
        <taxon>Eukaryota</taxon>
        <taxon>Fungi</taxon>
        <taxon>Fungi incertae sedis</taxon>
        <taxon>Microsporidia</taxon>
        <taxon>Nosematidae</taxon>
        <taxon>Nosema</taxon>
    </lineage>
</organism>
<dbReference type="EMBL" id="SBJO01000075">
    <property type="protein sequence ID" value="KAF9763428.1"/>
    <property type="molecule type" value="Genomic_DNA"/>
</dbReference>